<organism evidence="2 3">
    <name type="scientific">Selenomonas noxia F0398</name>
    <dbReference type="NCBI Taxonomy" id="702437"/>
    <lineage>
        <taxon>Bacteria</taxon>
        <taxon>Bacillati</taxon>
        <taxon>Bacillota</taxon>
        <taxon>Negativicutes</taxon>
        <taxon>Selenomonadales</taxon>
        <taxon>Selenomonadaceae</taxon>
        <taxon>Selenomonas</taxon>
    </lineage>
</organism>
<name>A0ABN0DRB9_9FIRM</name>
<dbReference type="InterPro" id="IPR001279">
    <property type="entry name" value="Metallo-B-lactamas"/>
</dbReference>
<proteinExistence type="predicted"/>
<dbReference type="Pfam" id="PF12706">
    <property type="entry name" value="Lactamase_B_2"/>
    <property type="match status" value="1"/>
</dbReference>
<evidence type="ECO:0000313" key="3">
    <source>
        <dbReference type="Proteomes" id="UP000003175"/>
    </source>
</evidence>
<gene>
    <name evidence="2" type="ORF">HMPREF9432_00844</name>
</gene>
<accession>A0ABN0DRB9</accession>
<reference evidence="2 3" key="1">
    <citation type="submission" date="2011-08" db="EMBL/GenBank/DDBJ databases">
        <title>The Genome Sequence of Selenomonas noxia F0398.</title>
        <authorList>
            <consortium name="The Broad Institute Genome Sequencing Platform"/>
            <person name="Earl A."/>
            <person name="Ward D."/>
            <person name="Feldgarden M."/>
            <person name="Gevers D."/>
            <person name="Izard J."/>
            <person name="Ganesan A."/>
            <person name="Blanton J.M."/>
            <person name="Baranova O.V."/>
            <person name="Tanner A.C."/>
            <person name="Dewhirst F.E."/>
            <person name="Young S.K."/>
            <person name="Zeng Q."/>
            <person name="Gargeya S."/>
            <person name="Fitzgerald M."/>
            <person name="Haas B."/>
            <person name="Abouelleil A."/>
            <person name="Alvarado L."/>
            <person name="Arachchi H.M."/>
            <person name="Berlin A."/>
            <person name="Brown A."/>
            <person name="Chapman S.B."/>
            <person name="Chen Z."/>
            <person name="Dunbar C."/>
            <person name="Freedman E."/>
            <person name="Gearin G."/>
            <person name="Gellesch M."/>
            <person name="Goldberg J."/>
            <person name="Griggs A."/>
            <person name="Gujja S."/>
            <person name="Heiman D."/>
            <person name="Howarth C."/>
            <person name="Larson L."/>
            <person name="Lui A."/>
            <person name="MacDonald P.J.P."/>
            <person name="Montmayeur A."/>
            <person name="Murphy C."/>
            <person name="Neiman D."/>
            <person name="Pearson M."/>
            <person name="Priest M."/>
            <person name="Roberts A."/>
            <person name="Saif S."/>
            <person name="Shea T."/>
            <person name="Shenoy N."/>
            <person name="Sisk P."/>
            <person name="Stolte C."/>
            <person name="Sykes S."/>
            <person name="Wortman J."/>
            <person name="Nusbaum C."/>
            <person name="Birren B."/>
        </authorList>
    </citation>
    <scope>NUCLEOTIDE SEQUENCE [LARGE SCALE GENOMIC DNA]</scope>
    <source>
        <strain evidence="2 3">F0398</strain>
    </source>
</reference>
<dbReference type="RefSeq" id="WP_006696178.1">
    <property type="nucleotide sequence ID" value="NZ_JH376858.1"/>
</dbReference>
<sequence>MQVSILASGSKGNSIYIELNGAHLLIDAGISAACITERLKEHGIEPQSLDAVLVTHEHIDHVRGLKTLAKQYHLPIIATRGTLAGIDGGAAFADNMQSITDDFTIGDVTVRPFAISHDAAEPCGFRIEGGYCCTIATDLGVVTETVQHAMEGADVLVLEANHDADMLRQGSYPWPLKRRILSNRGHLANGDAAWALTRMKKYPRKVYLAHLSEENNRPGLALDTVNDILASRGVVLDIEACLPQGGAEIIM</sequence>
<dbReference type="PANTHER" id="PTHR47619">
    <property type="entry name" value="METALLO-HYDROLASE YYCJ-RELATED"/>
    <property type="match status" value="1"/>
</dbReference>
<dbReference type="PANTHER" id="PTHR47619:SF1">
    <property type="entry name" value="EXODEOXYRIBONUCLEASE WALJ"/>
    <property type="match status" value="1"/>
</dbReference>
<keyword evidence="3" id="KW-1185">Reference proteome</keyword>
<evidence type="ECO:0000313" key="2">
    <source>
        <dbReference type="EMBL" id="EHG25464.1"/>
    </source>
</evidence>
<dbReference type="InterPro" id="IPR036866">
    <property type="entry name" value="RibonucZ/Hydroxyglut_hydro"/>
</dbReference>
<dbReference type="SMART" id="SM00849">
    <property type="entry name" value="Lactamase_B"/>
    <property type="match status" value="1"/>
</dbReference>
<dbReference type="Proteomes" id="UP000003175">
    <property type="component" value="Unassembled WGS sequence"/>
</dbReference>
<protein>
    <recommendedName>
        <fullName evidence="1">Metallo-beta-lactamase domain-containing protein</fullName>
    </recommendedName>
</protein>
<dbReference type="EMBL" id="ADGH01000004">
    <property type="protein sequence ID" value="EHG25464.1"/>
    <property type="molecule type" value="Genomic_DNA"/>
</dbReference>
<dbReference type="InterPro" id="IPR052533">
    <property type="entry name" value="WalJ/YycJ-like"/>
</dbReference>
<dbReference type="Gene3D" id="3.60.15.10">
    <property type="entry name" value="Ribonuclease Z/Hydroxyacylglutathione hydrolase-like"/>
    <property type="match status" value="1"/>
</dbReference>
<dbReference type="SUPFAM" id="SSF56281">
    <property type="entry name" value="Metallo-hydrolase/oxidoreductase"/>
    <property type="match status" value="1"/>
</dbReference>
<feature type="domain" description="Metallo-beta-lactamase" evidence="1">
    <location>
        <begin position="11"/>
        <end position="186"/>
    </location>
</feature>
<evidence type="ECO:0000259" key="1">
    <source>
        <dbReference type="SMART" id="SM00849"/>
    </source>
</evidence>
<comment type="caution">
    <text evidence="2">The sequence shown here is derived from an EMBL/GenBank/DDBJ whole genome shotgun (WGS) entry which is preliminary data.</text>
</comment>